<comment type="caution">
    <text evidence="1">The sequence shown here is derived from an EMBL/GenBank/DDBJ whole genome shotgun (WGS) entry which is preliminary data.</text>
</comment>
<name>A0ACB8YX77_CICIN</name>
<sequence>MDMSNWRAQLQADSTEKMVNRIMDAMKIHNQISGYEGFQQLNEIPMSIEEKIFLAATTQIQLDNFKSGRFHTMINSDFSLIEVAHIISNMIGLYFFCMRVSALGLY</sequence>
<reference evidence="1 2" key="2">
    <citation type="journal article" date="2022" name="Mol. Ecol. Resour.">
        <title>The genomes of chicory, endive, great burdock and yacon provide insights into Asteraceae paleo-polyploidization history and plant inulin production.</title>
        <authorList>
            <person name="Fan W."/>
            <person name="Wang S."/>
            <person name="Wang H."/>
            <person name="Wang A."/>
            <person name="Jiang F."/>
            <person name="Liu H."/>
            <person name="Zhao H."/>
            <person name="Xu D."/>
            <person name="Zhang Y."/>
        </authorList>
    </citation>
    <scope>NUCLEOTIDE SEQUENCE [LARGE SCALE GENOMIC DNA]</scope>
    <source>
        <strain evidence="2">cv. Punajuju</strain>
        <tissue evidence="1">Leaves</tissue>
    </source>
</reference>
<evidence type="ECO:0000313" key="1">
    <source>
        <dbReference type="EMBL" id="KAI3690359.1"/>
    </source>
</evidence>
<evidence type="ECO:0000313" key="2">
    <source>
        <dbReference type="Proteomes" id="UP001055811"/>
    </source>
</evidence>
<protein>
    <submittedName>
        <fullName evidence="1">Uncharacterized protein</fullName>
    </submittedName>
</protein>
<organism evidence="1 2">
    <name type="scientific">Cichorium intybus</name>
    <name type="common">Chicory</name>
    <dbReference type="NCBI Taxonomy" id="13427"/>
    <lineage>
        <taxon>Eukaryota</taxon>
        <taxon>Viridiplantae</taxon>
        <taxon>Streptophyta</taxon>
        <taxon>Embryophyta</taxon>
        <taxon>Tracheophyta</taxon>
        <taxon>Spermatophyta</taxon>
        <taxon>Magnoliopsida</taxon>
        <taxon>eudicotyledons</taxon>
        <taxon>Gunneridae</taxon>
        <taxon>Pentapetalae</taxon>
        <taxon>asterids</taxon>
        <taxon>campanulids</taxon>
        <taxon>Asterales</taxon>
        <taxon>Asteraceae</taxon>
        <taxon>Cichorioideae</taxon>
        <taxon>Cichorieae</taxon>
        <taxon>Cichoriinae</taxon>
        <taxon>Cichorium</taxon>
    </lineage>
</organism>
<reference evidence="2" key="1">
    <citation type="journal article" date="2022" name="Mol. Ecol. Resour.">
        <title>The genomes of chicory, endive, great burdock and yacon provide insights into Asteraceae palaeo-polyploidization history and plant inulin production.</title>
        <authorList>
            <person name="Fan W."/>
            <person name="Wang S."/>
            <person name="Wang H."/>
            <person name="Wang A."/>
            <person name="Jiang F."/>
            <person name="Liu H."/>
            <person name="Zhao H."/>
            <person name="Xu D."/>
            <person name="Zhang Y."/>
        </authorList>
    </citation>
    <scope>NUCLEOTIDE SEQUENCE [LARGE SCALE GENOMIC DNA]</scope>
    <source>
        <strain evidence="2">cv. Punajuju</strain>
    </source>
</reference>
<dbReference type="EMBL" id="CM042017">
    <property type="protein sequence ID" value="KAI3690359.1"/>
    <property type="molecule type" value="Genomic_DNA"/>
</dbReference>
<accession>A0ACB8YX77</accession>
<dbReference type="Proteomes" id="UP001055811">
    <property type="component" value="Linkage Group LG09"/>
</dbReference>
<gene>
    <name evidence="1" type="ORF">L2E82_48373</name>
</gene>
<proteinExistence type="predicted"/>
<keyword evidence="2" id="KW-1185">Reference proteome</keyword>